<dbReference type="EMBL" id="JAFHKP010000019">
    <property type="protein sequence ID" value="KAG5481244.1"/>
    <property type="molecule type" value="Genomic_DNA"/>
</dbReference>
<comment type="similarity">
    <text evidence="1">Belongs to the actin family.</text>
</comment>
<dbReference type="AlphaFoldDB" id="A0A836GW60"/>
<dbReference type="Proteomes" id="UP000674179">
    <property type="component" value="Chromosome 19"/>
</dbReference>
<dbReference type="RefSeq" id="XP_067693741.1">
    <property type="nucleotide sequence ID" value="XM_067838146.1"/>
</dbReference>
<dbReference type="PANTHER" id="PTHR11937">
    <property type="entry name" value="ACTIN"/>
    <property type="match status" value="1"/>
</dbReference>
<dbReference type="Pfam" id="PF00022">
    <property type="entry name" value="Actin"/>
    <property type="match status" value="1"/>
</dbReference>
<dbReference type="GeneID" id="94173656"/>
<evidence type="ECO:0000256" key="1">
    <source>
        <dbReference type="RuleBase" id="RU000487"/>
    </source>
</evidence>
<dbReference type="KEGG" id="lenr:94173656"/>
<keyword evidence="3" id="KW-1185">Reference proteome</keyword>
<name>A0A836GW60_LEIEN</name>
<gene>
    <name evidence="2" type="ORF">CUR178_06477</name>
</gene>
<dbReference type="OrthoDB" id="5132116at2759"/>
<evidence type="ECO:0000313" key="3">
    <source>
        <dbReference type="Proteomes" id="UP000674179"/>
    </source>
</evidence>
<comment type="caution">
    <text evidence="2">The sequence shown here is derived from an EMBL/GenBank/DDBJ whole genome shotgun (WGS) entry which is preliminary data.</text>
</comment>
<dbReference type="InterPro" id="IPR004000">
    <property type="entry name" value="Actin"/>
</dbReference>
<dbReference type="InterPro" id="IPR043129">
    <property type="entry name" value="ATPase_NBD"/>
</dbReference>
<proteinExistence type="inferred from homology"/>
<sequence length="474" mass="51781">MAVAPLVLDNGTGTVRCGCAGVSPLPLLLCPTVIGRSTMQATALRSVMADPHASSSSSVSLSKSSSCAPVVQGLTSVSGREDTPRHLAQLLQRAALCGDDLAAADMPGLVERTYPMRNGVIHNVNAMQAIWDYTLCERLPPLVEPSWRGTAAWRYEDGLAWLQDKCLLLSEPPNMSLRQRCELLELFFESYHLSAIQTVQQGILSLFASGAERGVVVECGEGLSHCTPVFDGFVLATAQRIIGVAGRAVTERLGQALAEQQPYRWYQGGLRAVAGRAAGSYAPQLSTAIDVLRQIKERYCYVASRKDGLEYRLTRETSALHCECVLPDGTSFRLGPERFVAAEVLFSPQEMDCECDGVATALWKSMEAADIDVRASLYENIIVSGGTTLLPGFGDRLEREMKDLYWKEKRKGNQAHMERCPIRVKEPQRRQHMAYMGGALFAELSQDQPERWLSRSIYEDGGASAIVARSCAAG</sequence>
<organism evidence="2 3">
    <name type="scientific">Leishmania enriettii</name>
    <dbReference type="NCBI Taxonomy" id="5663"/>
    <lineage>
        <taxon>Eukaryota</taxon>
        <taxon>Discoba</taxon>
        <taxon>Euglenozoa</taxon>
        <taxon>Kinetoplastea</taxon>
        <taxon>Metakinetoplastina</taxon>
        <taxon>Trypanosomatida</taxon>
        <taxon>Trypanosomatidae</taxon>
        <taxon>Leishmaniinae</taxon>
        <taxon>Leishmania</taxon>
    </lineage>
</organism>
<dbReference type="Gene3D" id="3.90.640.10">
    <property type="entry name" value="Actin, Chain A, domain 4"/>
    <property type="match status" value="1"/>
</dbReference>
<dbReference type="Gene3D" id="3.30.420.40">
    <property type="match status" value="2"/>
</dbReference>
<accession>A0A836GW60</accession>
<evidence type="ECO:0000313" key="2">
    <source>
        <dbReference type="EMBL" id="KAG5481244.1"/>
    </source>
</evidence>
<protein>
    <recommendedName>
        <fullName evidence="4">Actin-related protein 2</fullName>
    </recommendedName>
</protein>
<dbReference type="SUPFAM" id="SSF53067">
    <property type="entry name" value="Actin-like ATPase domain"/>
    <property type="match status" value="2"/>
</dbReference>
<dbReference type="SMART" id="SM00268">
    <property type="entry name" value="ACTIN"/>
    <property type="match status" value="1"/>
</dbReference>
<reference evidence="2 3" key="1">
    <citation type="submission" date="2021-02" db="EMBL/GenBank/DDBJ databases">
        <title>Leishmania (Mundinia) enrietti genome sequencing and assembly.</title>
        <authorList>
            <person name="Almutairi H."/>
            <person name="Gatherer D."/>
        </authorList>
    </citation>
    <scope>NUCLEOTIDE SEQUENCE [LARGE SCALE GENOMIC DNA]</scope>
    <source>
        <strain evidence="2">CUR178</strain>
    </source>
</reference>
<evidence type="ECO:0008006" key="4">
    <source>
        <dbReference type="Google" id="ProtNLM"/>
    </source>
</evidence>